<dbReference type="SUPFAM" id="SSF50685">
    <property type="entry name" value="Barwin-like endoglucanases"/>
    <property type="match status" value="1"/>
</dbReference>
<comment type="caution">
    <text evidence="6">The sequence shown here is derived from an EMBL/GenBank/DDBJ whole genome shotgun (WGS) entry which is preliminary data.</text>
</comment>
<evidence type="ECO:0000313" key="6">
    <source>
        <dbReference type="EMBL" id="CAK9139500.1"/>
    </source>
</evidence>
<evidence type="ECO:0000259" key="5">
    <source>
        <dbReference type="PROSITE" id="PS50842"/>
    </source>
</evidence>
<proteinExistence type="predicted"/>
<dbReference type="FunFam" id="2.40.40.10:FF:000005">
    <property type="entry name" value="Barwin-related endoglucanase"/>
    <property type="match status" value="1"/>
</dbReference>
<gene>
    <name evidence="6" type="ORF">ILEXP_LOCUS6894</name>
</gene>
<accession>A0ABC8R7G2</accession>
<feature type="signal peptide" evidence="4">
    <location>
        <begin position="1"/>
        <end position="22"/>
    </location>
</feature>
<keyword evidence="3 4" id="KW-0732">Signal</keyword>
<dbReference type="Gene3D" id="2.40.40.10">
    <property type="entry name" value="RlpA-like domain"/>
    <property type="match status" value="1"/>
</dbReference>
<dbReference type="InterPro" id="IPR009009">
    <property type="entry name" value="RlpA-like_DPBB"/>
</dbReference>
<dbReference type="InterPro" id="IPR044206">
    <property type="entry name" value="EGC1/2"/>
</dbReference>
<sequence length="139" mass="14436">MAIQRFIIVVFIATTLFSMASAVPGVATYYTVYVPSACYGFEDQGTMIAAASEALWNNGAVCGRRYRVTCTGPTNQGVPQPCRGGSVTVRVVDRCPGCAANGLDLSLEAFSAIADPAAGRINIDYADQGAEGCVLAISA</sequence>
<evidence type="ECO:0000256" key="4">
    <source>
        <dbReference type="SAM" id="SignalP"/>
    </source>
</evidence>
<feature type="chain" id="PRO_5044875269" description="Expansin-like EG45 domain-containing protein" evidence="4">
    <location>
        <begin position="23"/>
        <end position="139"/>
    </location>
</feature>
<evidence type="ECO:0000256" key="2">
    <source>
        <dbReference type="ARBA" id="ARBA00022525"/>
    </source>
</evidence>
<keyword evidence="7" id="KW-1185">Reference proteome</keyword>
<dbReference type="PANTHER" id="PTHR47295">
    <property type="entry name" value="EG45-LIKE DOMAIN CONTAINING PROTEIN 1-RELATED"/>
    <property type="match status" value="1"/>
</dbReference>
<dbReference type="GO" id="GO:0005576">
    <property type="term" value="C:extracellular region"/>
    <property type="evidence" value="ECO:0007669"/>
    <property type="project" value="UniProtKB-SubCell"/>
</dbReference>
<dbReference type="SMART" id="SM00837">
    <property type="entry name" value="DPBB_1"/>
    <property type="match status" value="1"/>
</dbReference>
<dbReference type="InterPro" id="IPR036908">
    <property type="entry name" value="RlpA-like_sf"/>
</dbReference>
<dbReference type="AlphaFoldDB" id="A0ABC8R7G2"/>
<name>A0ABC8R7G2_9AQUA</name>
<protein>
    <recommendedName>
        <fullName evidence="5">Expansin-like EG45 domain-containing protein</fullName>
    </recommendedName>
</protein>
<evidence type="ECO:0000313" key="7">
    <source>
        <dbReference type="Proteomes" id="UP001642360"/>
    </source>
</evidence>
<dbReference type="Proteomes" id="UP001642360">
    <property type="component" value="Unassembled WGS sequence"/>
</dbReference>
<dbReference type="InterPro" id="IPR007112">
    <property type="entry name" value="Expansin/allergen_DPBB_dom"/>
</dbReference>
<dbReference type="EMBL" id="CAUOFW020000970">
    <property type="protein sequence ID" value="CAK9139500.1"/>
    <property type="molecule type" value="Genomic_DNA"/>
</dbReference>
<dbReference type="Pfam" id="PF03330">
    <property type="entry name" value="DPBB_1"/>
    <property type="match status" value="1"/>
</dbReference>
<evidence type="ECO:0000256" key="3">
    <source>
        <dbReference type="ARBA" id="ARBA00022729"/>
    </source>
</evidence>
<dbReference type="PROSITE" id="PS50842">
    <property type="entry name" value="EXPANSIN_EG45"/>
    <property type="match status" value="1"/>
</dbReference>
<feature type="domain" description="Expansin-like EG45" evidence="5">
    <location>
        <begin position="24"/>
        <end position="125"/>
    </location>
</feature>
<comment type="subcellular location">
    <subcellularLocation>
        <location evidence="1">Secreted</location>
    </subcellularLocation>
</comment>
<evidence type="ECO:0000256" key="1">
    <source>
        <dbReference type="ARBA" id="ARBA00004613"/>
    </source>
</evidence>
<dbReference type="CDD" id="cd22269">
    <property type="entry name" value="DPBB_EG45-like"/>
    <property type="match status" value="1"/>
</dbReference>
<keyword evidence="2" id="KW-0964">Secreted</keyword>
<reference evidence="6 7" key="1">
    <citation type="submission" date="2024-02" db="EMBL/GenBank/DDBJ databases">
        <authorList>
            <person name="Vignale AGUSTIN F."/>
            <person name="Sosa J E."/>
            <person name="Modenutti C."/>
        </authorList>
    </citation>
    <scope>NUCLEOTIDE SEQUENCE [LARGE SCALE GENOMIC DNA]</scope>
</reference>
<dbReference type="PANTHER" id="PTHR47295:SF14">
    <property type="entry name" value="OS06G0688300 PROTEIN"/>
    <property type="match status" value="1"/>
</dbReference>
<organism evidence="6 7">
    <name type="scientific">Ilex paraguariensis</name>
    <name type="common">yerba mate</name>
    <dbReference type="NCBI Taxonomy" id="185542"/>
    <lineage>
        <taxon>Eukaryota</taxon>
        <taxon>Viridiplantae</taxon>
        <taxon>Streptophyta</taxon>
        <taxon>Embryophyta</taxon>
        <taxon>Tracheophyta</taxon>
        <taxon>Spermatophyta</taxon>
        <taxon>Magnoliopsida</taxon>
        <taxon>eudicotyledons</taxon>
        <taxon>Gunneridae</taxon>
        <taxon>Pentapetalae</taxon>
        <taxon>asterids</taxon>
        <taxon>campanulids</taxon>
        <taxon>Aquifoliales</taxon>
        <taxon>Aquifoliaceae</taxon>
        <taxon>Ilex</taxon>
    </lineage>
</organism>